<feature type="compositionally biased region" description="Polar residues" evidence="1">
    <location>
        <begin position="193"/>
        <end position="202"/>
    </location>
</feature>
<dbReference type="Proteomes" id="UP000829999">
    <property type="component" value="Chromosome 10"/>
</dbReference>
<evidence type="ECO:0000313" key="2">
    <source>
        <dbReference type="Proteomes" id="UP000829999"/>
    </source>
</evidence>
<dbReference type="OrthoDB" id="7437848at2759"/>
<feature type="compositionally biased region" description="Polar residues" evidence="1">
    <location>
        <begin position="274"/>
        <end position="283"/>
    </location>
</feature>
<keyword evidence="2" id="KW-1185">Reference proteome</keyword>
<sequence length="367" mass="41250">MNTRADILRPYHWFPGPAVCPPHAALRHQRLTVLRGDAARPHVYTPITQLRTSSRVKPVTMIQVVVLTLVATSSAFTTHRYDAYDNYRPITTLFSDIFTYGAGDARRLMQAYDNPRRHNDVRVEHNQRPGGGRMDTQYNYWNPHEWSNREVPWSAVVTEPASIVHRFKPVNRDDATMVPSTEREPAEQEDTGADTNQTDGMGDINRTQVVINDPQLSIQSGDANRTVINEQQITWNNEHNRPLQDNANITTRSINSNSNYSNSLHFNDVPSKPSLDNQNNSTKTNDEVASRSGAAQHNVTDEERSNNTQRSDVSTTNDVDDDRWIWSNGEDPKVETVTVGLDDRAAFDGVACPVGKVKVGTMCITPD</sequence>
<feature type="compositionally biased region" description="Low complexity" evidence="1">
    <location>
        <begin position="251"/>
        <end position="263"/>
    </location>
</feature>
<dbReference type="RefSeq" id="XP_035452428.2">
    <property type="nucleotide sequence ID" value="XM_035596535.2"/>
</dbReference>
<dbReference type="AlphaFoldDB" id="A0A9R0ER67"/>
<protein>
    <submittedName>
        <fullName evidence="3">Uncharacterized protein LOC118277643</fullName>
    </submittedName>
</protein>
<gene>
    <name evidence="3" type="primary">LOC118277643</name>
</gene>
<evidence type="ECO:0000256" key="1">
    <source>
        <dbReference type="SAM" id="MobiDB-lite"/>
    </source>
</evidence>
<reference evidence="3" key="1">
    <citation type="submission" date="2025-08" db="UniProtKB">
        <authorList>
            <consortium name="RefSeq"/>
        </authorList>
    </citation>
    <scope>IDENTIFICATION</scope>
    <source>
        <tissue evidence="3">Whole larval tissue</tissue>
    </source>
</reference>
<proteinExistence type="predicted"/>
<name>A0A9R0ER67_SPOFR</name>
<feature type="region of interest" description="Disordered" evidence="1">
    <location>
        <begin position="172"/>
        <end position="202"/>
    </location>
</feature>
<feature type="region of interest" description="Disordered" evidence="1">
    <location>
        <begin position="251"/>
        <end position="328"/>
    </location>
</feature>
<organism evidence="2 3">
    <name type="scientific">Spodoptera frugiperda</name>
    <name type="common">Fall armyworm</name>
    <dbReference type="NCBI Taxonomy" id="7108"/>
    <lineage>
        <taxon>Eukaryota</taxon>
        <taxon>Metazoa</taxon>
        <taxon>Ecdysozoa</taxon>
        <taxon>Arthropoda</taxon>
        <taxon>Hexapoda</taxon>
        <taxon>Insecta</taxon>
        <taxon>Pterygota</taxon>
        <taxon>Neoptera</taxon>
        <taxon>Endopterygota</taxon>
        <taxon>Lepidoptera</taxon>
        <taxon>Glossata</taxon>
        <taxon>Ditrysia</taxon>
        <taxon>Noctuoidea</taxon>
        <taxon>Noctuidae</taxon>
        <taxon>Amphipyrinae</taxon>
        <taxon>Spodoptera</taxon>
    </lineage>
</organism>
<accession>A0A9R0ER67</accession>
<evidence type="ECO:0000313" key="3">
    <source>
        <dbReference type="RefSeq" id="XP_035452428.2"/>
    </source>
</evidence>
<dbReference type="GeneID" id="118277643"/>
<feature type="compositionally biased region" description="Basic and acidic residues" evidence="1">
    <location>
        <begin position="172"/>
        <end position="186"/>
    </location>
</feature>